<sequence>MKIILCPRQHWSSLGVESVDTRKLPTGPSTGS</sequence>
<gene>
    <name evidence="1" type="ORF">T03_14236</name>
</gene>
<keyword evidence="2" id="KW-1185">Reference proteome</keyword>
<proteinExistence type="predicted"/>
<reference evidence="1 2" key="1">
    <citation type="submission" date="2015-01" db="EMBL/GenBank/DDBJ databases">
        <title>Evolution of Trichinella species and genotypes.</title>
        <authorList>
            <person name="Korhonen P.K."/>
            <person name="Edoardo P."/>
            <person name="Giuseppe L.R."/>
            <person name="Gasser R.B."/>
        </authorList>
    </citation>
    <scope>NUCLEOTIDE SEQUENCE [LARGE SCALE GENOMIC DNA]</scope>
    <source>
        <strain evidence="1">ISS120</strain>
    </source>
</reference>
<organism evidence="1 2">
    <name type="scientific">Trichinella britovi</name>
    <name type="common">Parasitic roundworm</name>
    <dbReference type="NCBI Taxonomy" id="45882"/>
    <lineage>
        <taxon>Eukaryota</taxon>
        <taxon>Metazoa</taxon>
        <taxon>Ecdysozoa</taxon>
        <taxon>Nematoda</taxon>
        <taxon>Enoplea</taxon>
        <taxon>Dorylaimia</taxon>
        <taxon>Trichinellida</taxon>
        <taxon>Trichinellidae</taxon>
        <taxon>Trichinella</taxon>
    </lineage>
</organism>
<dbReference type="AlphaFoldDB" id="A0A0V0YSB6"/>
<dbReference type="EMBL" id="JYDI01006788">
    <property type="protein sequence ID" value="KRY03138.1"/>
    <property type="molecule type" value="Genomic_DNA"/>
</dbReference>
<comment type="caution">
    <text evidence="1">The sequence shown here is derived from an EMBL/GenBank/DDBJ whole genome shotgun (WGS) entry which is preliminary data.</text>
</comment>
<dbReference type="Proteomes" id="UP000054653">
    <property type="component" value="Unassembled WGS sequence"/>
</dbReference>
<accession>A0A0V0YSB6</accession>
<name>A0A0V0YSB6_TRIBR</name>
<evidence type="ECO:0000313" key="1">
    <source>
        <dbReference type="EMBL" id="KRY03138.1"/>
    </source>
</evidence>
<protein>
    <submittedName>
        <fullName evidence="1">Uncharacterized protein</fullName>
    </submittedName>
</protein>
<evidence type="ECO:0000313" key="2">
    <source>
        <dbReference type="Proteomes" id="UP000054653"/>
    </source>
</evidence>